<name>A0ACC0NHG0_RHOML</name>
<comment type="caution">
    <text evidence="1">The sequence shown here is derived from an EMBL/GenBank/DDBJ whole genome shotgun (WGS) entry which is preliminary data.</text>
</comment>
<protein>
    <submittedName>
        <fullName evidence="1">Uncharacterized protein</fullName>
    </submittedName>
</protein>
<accession>A0ACC0NHG0</accession>
<reference evidence="1" key="1">
    <citation type="submission" date="2022-02" db="EMBL/GenBank/DDBJ databases">
        <title>Plant Genome Project.</title>
        <authorList>
            <person name="Zhang R.-G."/>
        </authorList>
    </citation>
    <scope>NUCLEOTIDE SEQUENCE</scope>
    <source>
        <strain evidence="1">AT1</strain>
    </source>
</reference>
<evidence type="ECO:0000313" key="2">
    <source>
        <dbReference type="Proteomes" id="UP001062846"/>
    </source>
</evidence>
<sequence>MMTMSSCLHCQSPFFPMLSQHKLNQQPNTAQLLWLTRNQPNGQMYNENSCMKTKAIPITTSLLLGVASPAKPDLSVFLGTSAVLLFMYWISNFVVPELILKDLQSDQTRGDQKPDAENNLVDFDNQSTSAGSKSSQTKKSRSFKSTKQ</sequence>
<proteinExistence type="predicted"/>
<organism evidence="1 2">
    <name type="scientific">Rhododendron molle</name>
    <name type="common">Chinese azalea</name>
    <name type="synonym">Azalea mollis</name>
    <dbReference type="NCBI Taxonomy" id="49168"/>
    <lineage>
        <taxon>Eukaryota</taxon>
        <taxon>Viridiplantae</taxon>
        <taxon>Streptophyta</taxon>
        <taxon>Embryophyta</taxon>
        <taxon>Tracheophyta</taxon>
        <taxon>Spermatophyta</taxon>
        <taxon>Magnoliopsida</taxon>
        <taxon>eudicotyledons</taxon>
        <taxon>Gunneridae</taxon>
        <taxon>Pentapetalae</taxon>
        <taxon>asterids</taxon>
        <taxon>Ericales</taxon>
        <taxon>Ericaceae</taxon>
        <taxon>Ericoideae</taxon>
        <taxon>Rhodoreae</taxon>
        <taxon>Rhododendron</taxon>
    </lineage>
</organism>
<evidence type="ECO:0000313" key="1">
    <source>
        <dbReference type="EMBL" id="KAI8552787.1"/>
    </source>
</evidence>
<dbReference type="EMBL" id="CM046393">
    <property type="protein sequence ID" value="KAI8552787.1"/>
    <property type="molecule type" value="Genomic_DNA"/>
</dbReference>
<dbReference type="Proteomes" id="UP001062846">
    <property type="component" value="Chromosome 6"/>
</dbReference>
<gene>
    <name evidence="1" type="ORF">RHMOL_Rhmol06G0295100</name>
</gene>
<keyword evidence="2" id="KW-1185">Reference proteome</keyword>